<proteinExistence type="predicted"/>
<gene>
    <name evidence="1" type="ORF">S12H4_08701</name>
</gene>
<dbReference type="AlphaFoldDB" id="X1RTT5"/>
<comment type="caution">
    <text evidence="1">The sequence shown here is derived from an EMBL/GenBank/DDBJ whole genome shotgun (WGS) entry which is preliminary data.</text>
</comment>
<organism evidence="1">
    <name type="scientific">marine sediment metagenome</name>
    <dbReference type="NCBI Taxonomy" id="412755"/>
    <lineage>
        <taxon>unclassified sequences</taxon>
        <taxon>metagenomes</taxon>
        <taxon>ecological metagenomes</taxon>
    </lineage>
</organism>
<dbReference type="EMBL" id="BARW01003399">
    <property type="protein sequence ID" value="GAI66605.1"/>
    <property type="molecule type" value="Genomic_DNA"/>
</dbReference>
<feature type="non-terminal residue" evidence="1">
    <location>
        <position position="1"/>
    </location>
</feature>
<sequence length="63" mass="6603">DFRAQLEHAVEEGTLLRAQIDEGAARVGLVGGAATRGPLWGGIDLLEAILGRNLPDYGGGYEP</sequence>
<reference evidence="1" key="1">
    <citation type="journal article" date="2014" name="Front. Microbiol.">
        <title>High frequency of phylogenetically diverse reductive dehalogenase-homologous genes in deep subseafloor sedimentary metagenomes.</title>
        <authorList>
            <person name="Kawai M."/>
            <person name="Futagami T."/>
            <person name="Toyoda A."/>
            <person name="Takaki Y."/>
            <person name="Nishi S."/>
            <person name="Hori S."/>
            <person name="Arai W."/>
            <person name="Tsubouchi T."/>
            <person name="Morono Y."/>
            <person name="Uchiyama I."/>
            <person name="Ito T."/>
            <person name="Fujiyama A."/>
            <person name="Inagaki F."/>
            <person name="Takami H."/>
        </authorList>
    </citation>
    <scope>NUCLEOTIDE SEQUENCE</scope>
    <source>
        <strain evidence="1">Expedition CK06-06</strain>
    </source>
</reference>
<evidence type="ECO:0000313" key="1">
    <source>
        <dbReference type="EMBL" id="GAI66605.1"/>
    </source>
</evidence>
<accession>X1RTT5</accession>
<protein>
    <submittedName>
        <fullName evidence="1">Uncharacterized protein</fullName>
    </submittedName>
</protein>
<name>X1RTT5_9ZZZZ</name>